<comment type="caution">
    <text evidence="3">The sequence shown here is derived from an EMBL/GenBank/DDBJ whole genome shotgun (WGS) entry which is preliminary data.</text>
</comment>
<sequence length="722" mass="79079">MRNGDLHTSDAAGEQDRRDRMAPGNRLLGRVVACNGARATIAAVAEGGGTDLTELWSVGRLISITVGTNRVVALAYSMQTGSKNWGEHDDNYFLIEVELLGEVQVADNGREDFSTGISRYPYLGAIAHRIRAADLSRIYDTGQRDTAVIGKLTQDASIDATIHVPSMLSKHFAVVGSTGVGKSTAVSLLLRKAIESDPKLRVLILDPHNEFAAAFPEYAVVIDTDTLDLPFWLMRLEEFAEVLFRGRPPIADELDILRDLMPEAKRAFRGNESALMRRSGDKSSMTADTPVPYRIADLLALIDERIGRLEGRGEKPLLRSLKMRIIAAINDPRYHFMFSNNTISDTIMETIAHIFRIPGDDRPISTFQLAGIPSEVVNSVASVLCRMAFELALWSNGAIHMLVVCEEAHRYVPADPNLGFFPTRQAIARIAKEGRKYGVSLGVITQRPGELDQTILSQCSTLFAMRLSNDHDQEIIRSAIPDSSISTTSFISSIGNGEAIAFGEAIAVPMRMRFTRVDQSHLPKANGVTAKVSDEGPDTVDLRTIVSRMRAISGPDISAFQQSFDAATSYHGGPDGEDTARSDIAGEEATDTTLDQLPPLRADATFEEIRQALLKPAPDPVERAARRSTFSPTSSAPQATEPPIEHYRPDMLPRTSPGDELPRGLRRFDDPVIPTREALAARSGSQPSPEHIEPAPTARREPGLSLRESILKKPLSSLYRKD</sequence>
<organism evidence="3 4">
    <name type="scientific">Ciceribacter naphthalenivorans</name>
    <dbReference type="NCBI Taxonomy" id="1118451"/>
    <lineage>
        <taxon>Bacteria</taxon>
        <taxon>Pseudomonadati</taxon>
        <taxon>Pseudomonadota</taxon>
        <taxon>Alphaproteobacteria</taxon>
        <taxon>Hyphomicrobiales</taxon>
        <taxon>Rhizobiaceae</taxon>
        <taxon>Ciceribacter</taxon>
    </lineage>
</organism>
<feature type="region of interest" description="Disordered" evidence="1">
    <location>
        <begin position="616"/>
        <end position="722"/>
    </location>
</feature>
<dbReference type="RefSeq" id="WP_147181668.1">
    <property type="nucleotide sequence ID" value="NZ_BJZP01000024.1"/>
</dbReference>
<dbReference type="PANTHER" id="PTHR42957">
    <property type="entry name" value="HELICASE MJ1565-RELATED"/>
    <property type="match status" value="1"/>
</dbReference>
<feature type="compositionally biased region" description="Polar residues" evidence="1">
    <location>
        <begin position="628"/>
        <end position="638"/>
    </location>
</feature>
<dbReference type="InterPro" id="IPR027417">
    <property type="entry name" value="P-loop_NTPase"/>
</dbReference>
<dbReference type="EMBL" id="BJZP01000024">
    <property type="protein sequence ID" value="GEO86784.1"/>
    <property type="molecule type" value="Genomic_DNA"/>
</dbReference>
<dbReference type="Gene3D" id="3.40.50.300">
    <property type="entry name" value="P-loop containing nucleotide triphosphate hydrolases"/>
    <property type="match status" value="2"/>
</dbReference>
<feature type="region of interest" description="Disordered" evidence="1">
    <location>
        <begin position="1"/>
        <end position="20"/>
    </location>
</feature>
<evidence type="ECO:0000313" key="3">
    <source>
        <dbReference type="EMBL" id="GEO86784.1"/>
    </source>
</evidence>
<dbReference type="Pfam" id="PF01935">
    <property type="entry name" value="DUF87"/>
    <property type="match status" value="1"/>
</dbReference>
<proteinExistence type="predicted"/>
<feature type="compositionally biased region" description="Basic and acidic residues" evidence="1">
    <location>
        <begin position="690"/>
        <end position="702"/>
    </location>
</feature>
<dbReference type="AlphaFoldDB" id="A0A512HMV5"/>
<dbReference type="InterPro" id="IPR008571">
    <property type="entry name" value="HerA-like"/>
</dbReference>
<dbReference type="Proteomes" id="UP000321717">
    <property type="component" value="Unassembled WGS sequence"/>
</dbReference>
<dbReference type="PANTHER" id="PTHR42957:SF1">
    <property type="entry name" value="HELICASE MJ1565-RELATED"/>
    <property type="match status" value="1"/>
</dbReference>
<accession>A0A512HMV5</accession>
<dbReference type="SUPFAM" id="SSF52540">
    <property type="entry name" value="P-loop containing nucleoside triphosphate hydrolases"/>
    <property type="match status" value="1"/>
</dbReference>
<protein>
    <submittedName>
        <fullName evidence="3">ATPase</fullName>
    </submittedName>
</protein>
<reference evidence="3 4" key="1">
    <citation type="submission" date="2019-07" db="EMBL/GenBank/DDBJ databases">
        <title>Whole genome shotgun sequence of Rhizobium naphthalenivorans NBRC 107585.</title>
        <authorList>
            <person name="Hosoyama A."/>
            <person name="Uohara A."/>
            <person name="Ohji S."/>
            <person name="Ichikawa N."/>
        </authorList>
    </citation>
    <scope>NUCLEOTIDE SEQUENCE [LARGE SCALE GENOMIC DNA]</scope>
    <source>
        <strain evidence="3 4">NBRC 107585</strain>
    </source>
</reference>
<feature type="domain" description="Helicase HerA central" evidence="2">
    <location>
        <begin position="148"/>
        <end position="387"/>
    </location>
</feature>
<keyword evidence="4" id="KW-1185">Reference proteome</keyword>
<evidence type="ECO:0000259" key="2">
    <source>
        <dbReference type="Pfam" id="PF01935"/>
    </source>
</evidence>
<evidence type="ECO:0000256" key="1">
    <source>
        <dbReference type="SAM" id="MobiDB-lite"/>
    </source>
</evidence>
<dbReference type="InterPro" id="IPR002789">
    <property type="entry name" value="HerA_central"/>
</dbReference>
<name>A0A512HMV5_9HYPH</name>
<evidence type="ECO:0000313" key="4">
    <source>
        <dbReference type="Proteomes" id="UP000321717"/>
    </source>
</evidence>
<gene>
    <name evidence="3" type="ORF">RNA01_37160</name>
</gene>
<feature type="compositionally biased region" description="Basic and acidic residues" evidence="1">
    <location>
        <begin position="660"/>
        <end position="670"/>
    </location>
</feature>
<dbReference type="OrthoDB" id="9806951at2"/>